<keyword evidence="1" id="KW-0805">Transcription regulation</keyword>
<dbReference type="GO" id="GO:0097367">
    <property type="term" value="F:carbohydrate derivative binding"/>
    <property type="evidence" value="ECO:0007669"/>
    <property type="project" value="InterPro"/>
</dbReference>
<dbReference type="OrthoDB" id="9814005at2"/>
<dbReference type="Pfam" id="PF01418">
    <property type="entry name" value="HTH_6"/>
    <property type="match status" value="1"/>
</dbReference>
<dbReference type="EMBL" id="CP016268">
    <property type="protein sequence ID" value="ANO50496.1"/>
    <property type="molecule type" value="Genomic_DNA"/>
</dbReference>
<dbReference type="InterPro" id="IPR000281">
    <property type="entry name" value="HTH_RpiR"/>
</dbReference>
<evidence type="ECO:0000256" key="3">
    <source>
        <dbReference type="ARBA" id="ARBA00023163"/>
    </source>
</evidence>
<dbReference type="GO" id="GO:0003700">
    <property type="term" value="F:DNA-binding transcription factor activity"/>
    <property type="evidence" value="ECO:0007669"/>
    <property type="project" value="InterPro"/>
</dbReference>
<keyword evidence="7" id="KW-1185">Reference proteome</keyword>
<dbReference type="GO" id="GO:1901135">
    <property type="term" value="P:carbohydrate derivative metabolic process"/>
    <property type="evidence" value="ECO:0007669"/>
    <property type="project" value="InterPro"/>
</dbReference>
<evidence type="ECO:0000256" key="1">
    <source>
        <dbReference type="ARBA" id="ARBA00023015"/>
    </source>
</evidence>
<dbReference type="CDD" id="cd05013">
    <property type="entry name" value="SIS_RpiR"/>
    <property type="match status" value="1"/>
</dbReference>
<dbReference type="InterPro" id="IPR009057">
    <property type="entry name" value="Homeodomain-like_sf"/>
</dbReference>
<evidence type="ECO:0000313" key="7">
    <source>
        <dbReference type="Proteomes" id="UP000092695"/>
    </source>
</evidence>
<feature type="domain" description="HTH rpiR-type" evidence="4">
    <location>
        <begin position="10"/>
        <end position="86"/>
    </location>
</feature>
<gene>
    <name evidence="6" type="ORF">BA177_04065</name>
</gene>
<dbReference type="InterPro" id="IPR046348">
    <property type="entry name" value="SIS_dom_sf"/>
</dbReference>
<feature type="domain" description="SIS" evidence="5">
    <location>
        <begin position="142"/>
        <end position="284"/>
    </location>
</feature>
<dbReference type="InterPro" id="IPR001347">
    <property type="entry name" value="SIS_dom"/>
</dbReference>
<evidence type="ECO:0008006" key="8">
    <source>
        <dbReference type="Google" id="ProtNLM"/>
    </source>
</evidence>
<reference evidence="6 7" key="1">
    <citation type="submission" date="2016-06" db="EMBL/GenBank/DDBJ databases">
        <title>Complete genome sequence of a deep-branching marine Gamma Proteobacterium Woeseia oceani type strain XK5.</title>
        <authorList>
            <person name="Mu D."/>
            <person name="Du Z."/>
        </authorList>
    </citation>
    <scope>NUCLEOTIDE SEQUENCE [LARGE SCALE GENOMIC DNA]</scope>
    <source>
        <strain evidence="6 7">XK5</strain>
    </source>
</reference>
<dbReference type="GO" id="GO:0003677">
    <property type="term" value="F:DNA binding"/>
    <property type="evidence" value="ECO:0007669"/>
    <property type="project" value="UniProtKB-KW"/>
</dbReference>
<organism evidence="6 7">
    <name type="scientific">Woeseia oceani</name>
    <dbReference type="NCBI Taxonomy" id="1548547"/>
    <lineage>
        <taxon>Bacteria</taxon>
        <taxon>Pseudomonadati</taxon>
        <taxon>Pseudomonadota</taxon>
        <taxon>Gammaproteobacteria</taxon>
        <taxon>Woeseiales</taxon>
        <taxon>Woeseiaceae</taxon>
        <taxon>Woeseia</taxon>
    </lineage>
</organism>
<dbReference type="SUPFAM" id="SSF53697">
    <property type="entry name" value="SIS domain"/>
    <property type="match status" value="1"/>
</dbReference>
<dbReference type="Gene3D" id="3.40.50.10490">
    <property type="entry name" value="Glucose-6-phosphate isomerase like protein, domain 1"/>
    <property type="match status" value="1"/>
</dbReference>
<dbReference type="PROSITE" id="PS51071">
    <property type="entry name" value="HTH_RPIR"/>
    <property type="match status" value="1"/>
</dbReference>
<dbReference type="KEGG" id="woc:BA177_04065"/>
<dbReference type="PROSITE" id="PS51464">
    <property type="entry name" value="SIS"/>
    <property type="match status" value="1"/>
</dbReference>
<dbReference type="Proteomes" id="UP000092695">
    <property type="component" value="Chromosome"/>
</dbReference>
<keyword evidence="3" id="KW-0804">Transcription</keyword>
<dbReference type="RefSeq" id="WP_068613188.1">
    <property type="nucleotide sequence ID" value="NZ_CP016268.1"/>
</dbReference>
<proteinExistence type="predicted"/>
<name>A0A193LDI1_9GAMM</name>
<dbReference type="InterPro" id="IPR035472">
    <property type="entry name" value="RpiR-like_SIS"/>
</dbReference>
<dbReference type="AlphaFoldDB" id="A0A193LDI1"/>
<dbReference type="SUPFAM" id="SSF46689">
    <property type="entry name" value="Homeodomain-like"/>
    <property type="match status" value="1"/>
</dbReference>
<sequence>MTEPRYQSFETLRDAISAEHASLSSRLHQIATFALEHPTDMALETIAVISKRANVQPSALIRFAKKFGYSGFSEMQKTFQTRVVERSASYRERIRSIEATDGAEIFSGHDVTHSLLVQYCRSSIASLNELMEGRLSEELKTATNLLEQADNVYIIAQRRSFPIAAYLGYALNRADCKAHLLDGVGGMMFEYAQAMRTNDVLIAITFPPYSTDTAKIVAMASKRDIPVIVMTDSLLSPVSSAARAFIEVHDAAVHSFHSLTASMCIAQTLVTALAFRGKKKEDAEATEPQAD</sequence>
<dbReference type="Gene3D" id="1.10.10.10">
    <property type="entry name" value="Winged helix-like DNA-binding domain superfamily/Winged helix DNA-binding domain"/>
    <property type="match status" value="1"/>
</dbReference>
<dbReference type="InterPro" id="IPR047640">
    <property type="entry name" value="RpiR-like"/>
</dbReference>
<dbReference type="InterPro" id="IPR036388">
    <property type="entry name" value="WH-like_DNA-bd_sf"/>
</dbReference>
<evidence type="ECO:0000259" key="5">
    <source>
        <dbReference type="PROSITE" id="PS51464"/>
    </source>
</evidence>
<dbReference type="PANTHER" id="PTHR30514">
    <property type="entry name" value="GLUCOKINASE"/>
    <property type="match status" value="1"/>
</dbReference>
<evidence type="ECO:0000313" key="6">
    <source>
        <dbReference type="EMBL" id="ANO50496.1"/>
    </source>
</evidence>
<evidence type="ECO:0000256" key="2">
    <source>
        <dbReference type="ARBA" id="ARBA00023125"/>
    </source>
</evidence>
<evidence type="ECO:0000259" key="4">
    <source>
        <dbReference type="PROSITE" id="PS51071"/>
    </source>
</evidence>
<dbReference type="PANTHER" id="PTHR30514:SF20">
    <property type="entry name" value="TRANSCRIPTIONAL REGULATOR"/>
    <property type="match status" value="1"/>
</dbReference>
<keyword evidence="2" id="KW-0238">DNA-binding</keyword>
<dbReference type="Pfam" id="PF01380">
    <property type="entry name" value="SIS"/>
    <property type="match status" value="1"/>
</dbReference>
<accession>A0A193LDI1</accession>
<dbReference type="STRING" id="1548547.BA177_04065"/>
<protein>
    <recommendedName>
        <fullName evidence="8">Fe-S cluster assembly protein HesB</fullName>
    </recommendedName>
</protein>